<protein>
    <submittedName>
        <fullName evidence="1">Uncharacterized protein</fullName>
    </submittedName>
</protein>
<gene>
    <name evidence="1" type="ORF">SAMN05216402_1816</name>
</gene>
<comment type="caution">
    <text evidence="1">The sequence shown here is derived from an EMBL/GenBank/DDBJ whole genome shotgun (WGS) entry which is preliminary data.</text>
</comment>
<evidence type="ECO:0000313" key="1">
    <source>
        <dbReference type="EMBL" id="SDQ67815.1"/>
    </source>
</evidence>
<sequence length="61" mass="6695">MMVRQVTRQFFRLGEIHSLVYGHCARGKNGGENGRKLTANTRAGSESRLMDLSGLNKGCSP</sequence>
<keyword evidence="2" id="KW-1185">Reference proteome</keyword>
<dbReference type="Proteomes" id="UP000183471">
    <property type="component" value="Unassembled WGS sequence"/>
</dbReference>
<organism evidence="1 2">
    <name type="scientific">Nitrosospira multiformis</name>
    <dbReference type="NCBI Taxonomy" id="1231"/>
    <lineage>
        <taxon>Bacteria</taxon>
        <taxon>Pseudomonadati</taxon>
        <taxon>Pseudomonadota</taxon>
        <taxon>Betaproteobacteria</taxon>
        <taxon>Nitrosomonadales</taxon>
        <taxon>Nitrosomonadaceae</taxon>
        <taxon>Nitrosospira</taxon>
    </lineage>
</organism>
<proteinExistence type="predicted"/>
<name>A0ABY0TEG2_9PROT</name>
<dbReference type="EMBL" id="FNKY01000001">
    <property type="protein sequence ID" value="SDQ67815.1"/>
    <property type="molecule type" value="Genomic_DNA"/>
</dbReference>
<evidence type="ECO:0000313" key="2">
    <source>
        <dbReference type="Proteomes" id="UP000183471"/>
    </source>
</evidence>
<reference evidence="1 2" key="1">
    <citation type="submission" date="2016-10" db="EMBL/GenBank/DDBJ databases">
        <authorList>
            <person name="Varghese N."/>
            <person name="Submissions S."/>
        </authorList>
    </citation>
    <scope>NUCLEOTIDE SEQUENCE [LARGE SCALE GENOMIC DNA]</scope>
    <source>
        <strain evidence="1 2">Nl1</strain>
    </source>
</reference>
<accession>A0ABY0TEG2</accession>